<organism evidence="2">
    <name type="scientific">Culex pipiens</name>
    <name type="common">House mosquito</name>
    <dbReference type="NCBI Taxonomy" id="7175"/>
    <lineage>
        <taxon>Eukaryota</taxon>
        <taxon>Metazoa</taxon>
        <taxon>Ecdysozoa</taxon>
        <taxon>Arthropoda</taxon>
        <taxon>Hexapoda</taxon>
        <taxon>Insecta</taxon>
        <taxon>Pterygota</taxon>
        <taxon>Neoptera</taxon>
        <taxon>Endopterygota</taxon>
        <taxon>Diptera</taxon>
        <taxon>Nematocera</taxon>
        <taxon>Culicoidea</taxon>
        <taxon>Culicidae</taxon>
        <taxon>Culicinae</taxon>
        <taxon>Culicini</taxon>
        <taxon>Culex</taxon>
        <taxon>Culex</taxon>
    </lineage>
</organism>
<protein>
    <submittedName>
        <fullName evidence="2">(northern house mosquito) hypothetical protein</fullName>
    </submittedName>
</protein>
<evidence type="ECO:0000313" key="2">
    <source>
        <dbReference type="EMBL" id="CAG6474266.1"/>
    </source>
</evidence>
<feature type="signal peptide" evidence="1">
    <location>
        <begin position="1"/>
        <end position="24"/>
    </location>
</feature>
<proteinExistence type="predicted"/>
<accession>A0A8D8FK20</accession>
<feature type="chain" id="PRO_5036260685" evidence="1">
    <location>
        <begin position="25"/>
        <end position="228"/>
    </location>
</feature>
<evidence type="ECO:0000256" key="1">
    <source>
        <dbReference type="SAM" id="SignalP"/>
    </source>
</evidence>
<reference evidence="2" key="1">
    <citation type="submission" date="2021-05" db="EMBL/GenBank/DDBJ databases">
        <authorList>
            <person name="Alioto T."/>
            <person name="Alioto T."/>
            <person name="Gomez Garrido J."/>
        </authorList>
    </citation>
    <scope>NUCLEOTIDE SEQUENCE</scope>
</reference>
<name>A0A8D8FK20_CULPI</name>
<dbReference type="EMBL" id="HBUE01074361">
    <property type="protein sequence ID" value="CAG6474262.1"/>
    <property type="molecule type" value="Transcribed_RNA"/>
</dbReference>
<keyword evidence="1" id="KW-0732">Signal</keyword>
<dbReference type="AlphaFoldDB" id="A0A8D8FK20"/>
<dbReference type="EMBL" id="HBUE01074362">
    <property type="protein sequence ID" value="CAG6474264.1"/>
    <property type="molecule type" value="Transcribed_RNA"/>
</dbReference>
<dbReference type="EMBL" id="HBUE01074364">
    <property type="protein sequence ID" value="CAG6474266.1"/>
    <property type="molecule type" value="Transcribed_RNA"/>
</dbReference>
<sequence>MMSPMSTIRMVALLALARSADVGAFPVERIGSTRFSSDLLFEGSAAAEGFGVDAAIGLDSALAAGVCTDLPGNPCLDLSNAGMLIDFVREDFTESGSFLPRAEAGDSLAGATFPAELFCGVDAAEPLSDGKLDRVVRRAGSSSSTSSTPLLSLSSESTVIDSFAFFTGRPGCGFASTSALRFKPAATGGVAFPGTFFGSGEICFATSGLLRAVFRPNTGFVSRLIPTI</sequence>